<keyword evidence="4" id="KW-1185">Reference proteome</keyword>
<feature type="transmembrane region" description="Helical" evidence="2">
    <location>
        <begin position="525"/>
        <end position="546"/>
    </location>
</feature>
<feature type="compositionally biased region" description="Polar residues" evidence="1">
    <location>
        <begin position="1"/>
        <end position="10"/>
    </location>
</feature>
<feature type="compositionally biased region" description="Polar residues" evidence="1">
    <location>
        <begin position="425"/>
        <end position="439"/>
    </location>
</feature>
<evidence type="ECO:0000313" key="3">
    <source>
        <dbReference type="EMBL" id="RSH83826.1"/>
    </source>
</evidence>
<protein>
    <submittedName>
        <fullName evidence="3">Uncharacterized protein</fullName>
    </submittedName>
</protein>
<dbReference type="OrthoDB" id="2596791at2759"/>
<dbReference type="Proteomes" id="UP000279259">
    <property type="component" value="Unassembled WGS sequence"/>
</dbReference>
<organism evidence="3 4">
    <name type="scientific">Saitozyma podzolica</name>
    <dbReference type="NCBI Taxonomy" id="1890683"/>
    <lineage>
        <taxon>Eukaryota</taxon>
        <taxon>Fungi</taxon>
        <taxon>Dikarya</taxon>
        <taxon>Basidiomycota</taxon>
        <taxon>Agaricomycotina</taxon>
        <taxon>Tremellomycetes</taxon>
        <taxon>Tremellales</taxon>
        <taxon>Trimorphomycetaceae</taxon>
        <taxon>Saitozyma</taxon>
    </lineage>
</organism>
<sequence length="602" mass="63100">MSRSQVTDAVSSPPRPTPRTRFAPDPSPPRRDPVSASAASDAPERASVASIVPLSSIGNLLSRPYSEYDSDYPASDDEEFVVPPAYQRHDESGTSSPIHRAGVGADGDGDVDAQSEQQARAKRMSKRKSVPSLPVLPVLPNSSHPPHPALPALRSGDRRESVRNVPAQSLHSVMGEVITFRDSASTVDLTAKATPNGAGRTSAASNYTTDTTGGSMVEFPFPTPKPLHNLAPSPIPRSPPMPTSGSAPGHAPIAPPRDPRRAQPGPDPRARHTPALAQPRPVHPQSNAAAFEPYSPAHTPRMDSRDTPPNIARTPDFTRPPVQPARSPHPAYPAPTRPTLISPYASPVPSSPAQRPTISIPYSSAPSPSSTASSSHALLPPGALSIALPPPSSPISPLLAMPPSAHSRSPPHSHSIDPILPSSPFATPSLHTRNSSASESIRGYDILSEKRAMFREGQEEIANPFSPRPRMRAKPSGLRKVDGRAMSTVDFWKRFSVMRLDADQGGKESEWLQSTKDNRRWIKRLALGFIALVIIAVAAGLAAHFATSSTSTTKAASASSSSSSSASASVNPGTSVSAGTKATATASAIASASASASASRGP</sequence>
<dbReference type="STRING" id="1890683.A0A427XY62"/>
<feature type="compositionally biased region" description="Basic residues" evidence="1">
    <location>
        <begin position="120"/>
        <end position="129"/>
    </location>
</feature>
<dbReference type="EMBL" id="RSCD01000023">
    <property type="protein sequence ID" value="RSH83826.1"/>
    <property type="molecule type" value="Genomic_DNA"/>
</dbReference>
<proteinExistence type="predicted"/>
<feature type="compositionally biased region" description="Low complexity" evidence="1">
    <location>
        <begin position="395"/>
        <end position="424"/>
    </location>
</feature>
<evidence type="ECO:0000256" key="2">
    <source>
        <dbReference type="SAM" id="Phobius"/>
    </source>
</evidence>
<accession>A0A427XY62</accession>
<name>A0A427XY62_9TREE</name>
<evidence type="ECO:0000313" key="4">
    <source>
        <dbReference type="Proteomes" id="UP000279259"/>
    </source>
</evidence>
<dbReference type="AlphaFoldDB" id="A0A427XY62"/>
<comment type="caution">
    <text evidence="3">The sequence shown here is derived from an EMBL/GenBank/DDBJ whole genome shotgun (WGS) entry which is preliminary data.</text>
</comment>
<feature type="compositionally biased region" description="Pro residues" evidence="1">
    <location>
        <begin position="233"/>
        <end position="242"/>
    </location>
</feature>
<feature type="region of interest" description="Disordered" evidence="1">
    <location>
        <begin position="1"/>
        <end position="442"/>
    </location>
</feature>
<gene>
    <name evidence="3" type="ORF">EHS25_005441</name>
</gene>
<reference evidence="3 4" key="1">
    <citation type="submission" date="2018-11" db="EMBL/GenBank/DDBJ databases">
        <title>Genome sequence of Saitozyma podzolica DSM 27192.</title>
        <authorList>
            <person name="Aliyu H."/>
            <person name="Gorte O."/>
            <person name="Ochsenreither K."/>
        </authorList>
    </citation>
    <scope>NUCLEOTIDE SEQUENCE [LARGE SCALE GENOMIC DNA]</scope>
    <source>
        <strain evidence="3 4">DSM 27192</strain>
    </source>
</reference>
<feature type="compositionally biased region" description="Low complexity" evidence="1">
    <location>
        <begin position="130"/>
        <end position="142"/>
    </location>
</feature>
<keyword evidence="2" id="KW-0472">Membrane</keyword>
<keyword evidence="2" id="KW-0812">Transmembrane</keyword>
<feature type="compositionally biased region" description="Polar residues" evidence="1">
    <location>
        <begin position="202"/>
        <end position="214"/>
    </location>
</feature>
<feature type="region of interest" description="Disordered" evidence="1">
    <location>
        <begin position="554"/>
        <end position="578"/>
    </location>
</feature>
<feature type="compositionally biased region" description="Low complexity" evidence="1">
    <location>
        <begin position="342"/>
        <end position="387"/>
    </location>
</feature>
<feature type="compositionally biased region" description="Acidic residues" evidence="1">
    <location>
        <begin position="68"/>
        <end position="80"/>
    </location>
</feature>
<evidence type="ECO:0000256" key="1">
    <source>
        <dbReference type="SAM" id="MobiDB-lite"/>
    </source>
</evidence>
<keyword evidence="2" id="KW-1133">Transmembrane helix</keyword>